<proteinExistence type="predicted"/>
<accession>F4P624</accession>
<gene>
    <name evidence="2" type="ORF">BATDEDRAFT_89923</name>
</gene>
<dbReference type="Pfam" id="PF08639">
    <property type="entry name" value="Sld3_STD"/>
    <property type="match status" value="1"/>
</dbReference>
<dbReference type="RefSeq" id="XP_006680086.1">
    <property type="nucleotide sequence ID" value="XM_006680023.1"/>
</dbReference>
<name>F4P624_BATDJ</name>
<feature type="domain" description="DNA replication regulator Sld3 C-terminal" evidence="1">
    <location>
        <begin position="740"/>
        <end position="997"/>
    </location>
</feature>
<dbReference type="AlphaFoldDB" id="F4P624"/>
<dbReference type="Gene3D" id="1.20.58.2130">
    <property type="match status" value="1"/>
</dbReference>
<reference evidence="2 3" key="1">
    <citation type="submission" date="2009-12" db="EMBL/GenBank/DDBJ databases">
        <title>The draft genome of Batrachochytrium dendrobatidis.</title>
        <authorList>
            <consortium name="US DOE Joint Genome Institute (JGI-PGF)"/>
            <person name="Kuo A."/>
            <person name="Salamov A."/>
            <person name="Schmutz J."/>
            <person name="Lucas S."/>
            <person name="Pitluck S."/>
            <person name="Rosenblum E."/>
            <person name="Stajich J."/>
            <person name="Eisen M."/>
            <person name="Grigoriev I.V."/>
        </authorList>
    </citation>
    <scope>NUCLEOTIDE SEQUENCE [LARGE SCALE GENOMIC DNA]</scope>
    <source>
        <strain evidence="3">JAM81 / FGSC 10211</strain>
    </source>
</reference>
<dbReference type="InParanoid" id="F4P624"/>
<evidence type="ECO:0000313" key="3">
    <source>
        <dbReference type="Proteomes" id="UP000007241"/>
    </source>
</evidence>
<dbReference type="InterPro" id="IPR013948">
    <property type="entry name" value="DNA_replication_reg_Sld3_C"/>
</dbReference>
<dbReference type="Proteomes" id="UP000007241">
    <property type="component" value="Unassembled WGS sequence"/>
</dbReference>
<sequence length="1225" mass="135989">MLTTGITEPQPILDQFTSPTRSKQRTAVFGTPGAYHKSAPHIVFLIDLAGLVPTTNKAAFSSTEQFNQSNIQTTLLASVLKILVYFHVHINPNLTWGYEIINTATCSSQSSELADRCGPTAGPYSSTMADKNGSCHSEKSILDLGSEAIVGLNNAIAKHIAAHSTPATSSSSNLVQIIKVCKRLLVQVPWHNGPAGTFQSPLKPTLTKLDTTKGNIKNRSYLFIISRIPFTAADLAKSIDMVDPELVASAETQAGFMSILMYAKNELVSKNIWEDFVGRRVAVSWIFPMPIKPSLDGYRIQSMVFAVARSYGGSVMTFSELLSTKKWTQSLESMQLIYPRTVETALSRQVIQAKSELALIQVMQKPLIPVGSLKYPCLLTTRAMCTISGYNIKPILLKFTSMLVSNKTASPFDTSVDSIQCAKTIPLNRLDKVFFSEDKFFCVCQQLPNDQVLASTSKLLPDGSDFEKIEIEADLLITMLDYFQSALVVSLPMKSQSSLSNKATSCELDNPFENPFGDVASDLPSTKVDTFETRTAVLIPFMSCMFLCHIICKDQEEIFLESTVGGILDKENDAVHLATDASVDSLVWNWLHPKNVSVLSDFLTKSHWTYETADELRHMLFDLWSPNMISQTPRRQRLSVKKPVKAIVEDPEITEPDVPTVAFDLPMTISGVLSKLVYCYYDVLYEKTTLSQLIGDQLPCIYNALIGLVSSDESMDATEILLNFYQEKILLSIQAQKKRHQLLPSQLSEIFSSSKPINLVKDELRIEEISAAILWAERLKNQLESHQKQDLKKVQGEIQCQARQLRTNEALLQMTFWMECLRIHIDTGHPLPNMKLIEPEPAKFGIKGKSGSKSKNKPDIAGVGGKERREEIVKAISEQMDQVCIWSVLSNMNTETAKGIQPADDRQGNLLWHSFVAPVAIMFYQELLPDVVELLITKVGGDATEQVSQAEPVTPFFKKTASLSMSSQASAKRSLDHLKTEKSRLKKRPSLIDMFKNVQEDSHDGIMKKNMGDPCDEEQVYRGHWFRSRSGKEKPTHMVKTATAPSLISTANTMTARSAALAQRKTRSVLRNLSRRQIQVVQTGAKKSRTGQSISMNAVDIAQPNTDSVLNTGKSSDLKQQASHGKITLDEFLGKLSHPIDVSKPKTTAGPSACITLVPSTPMSKRTSKQQYIFPKCGLKWQTEGLNILPKGHESRTELAETAAIFMSPKKRTKMICKDADVFGE</sequence>
<keyword evidence="3" id="KW-1185">Reference proteome</keyword>
<evidence type="ECO:0000313" key="2">
    <source>
        <dbReference type="EMBL" id="EGF79280.1"/>
    </source>
</evidence>
<dbReference type="OrthoDB" id="2144998at2759"/>
<dbReference type="GeneID" id="18243682"/>
<dbReference type="HOGENOM" id="CLU_268222_0_0_1"/>
<dbReference type="EMBL" id="GL882886">
    <property type="protein sequence ID" value="EGF79280.1"/>
    <property type="molecule type" value="Genomic_DNA"/>
</dbReference>
<protein>
    <recommendedName>
        <fullName evidence="1">DNA replication regulator Sld3 C-terminal domain-containing protein</fullName>
    </recommendedName>
</protein>
<organism evidence="2 3">
    <name type="scientific">Batrachochytrium dendrobatidis (strain JAM81 / FGSC 10211)</name>
    <name type="common">Frog chytrid fungus</name>
    <dbReference type="NCBI Taxonomy" id="684364"/>
    <lineage>
        <taxon>Eukaryota</taxon>
        <taxon>Fungi</taxon>
        <taxon>Fungi incertae sedis</taxon>
        <taxon>Chytridiomycota</taxon>
        <taxon>Chytridiomycota incertae sedis</taxon>
        <taxon>Chytridiomycetes</taxon>
        <taxon>Rhizophydiales</taxon>
        <taxon>Rhizophydiales incertae sedis</taxon>
        <taxon>Batrachochytrium</taxon>
    </lineage>
</organism>
<evidence type="ECO:0000259" key="1">
    <source>
        <dbReference type="Pfam" id="PF08639"/>
    </source>
</evidence>